<feature type="transmembrane region" description="Helical" evidence="1">
    <location>
        <begin position="45"/>
        <end position="63"/>
    </location>
</feature>
<keyword evidence="1" id="KW-1133">Transmembrane helix</keyword>
<gene>
    <name evidence="2" type="ORF">EA660_09130</name>
</gene>
<dbReference type="Proteomes" id="UP000292627">
    <property type="component" value="Unassembled WGS sequence"/>
</dbReference>
<dbReference type="RefSeq" id="WP_130551225.1">
    <property type="nucleotide sequence ID" value="NZ_SHMC01000003.1"/>
</dbReference>
<evidence type="ECO:0000313" key="3">
    <source>
        <dbReference type="Proteomes" id="UP000292627"/>
    </source>
</evidence>
<evidence type="ECO:0000313" key="2">
    <source>
        <dbReference type="EMBL" id="TAA25601.1"/>
    </source>
</evidence>
<organism evidence="2 3">
    <name type="scientific">Pseudoxanthomonas winnipegensis</name>
    <dbReference type="NCBI Taxonomy" id="2480810"/>
    <lineage>
        <taxon>Bacteria</taxon>
        <taxon>Pseudomonadati</taxon>
        <taxon>Pseudomonadota</taxon>
        <taxon>Gammaproteobacteria</taxon>
        <taxon>Lysobacterales</taxon>
        <taxon>Lysobacteraceae</taxon>
        <taxon>Pseudoxanthomonas</taxon>
    </lineage>
</organism>
<feature type="transmembrane region" description="Helical" evidence="1">
    <location>
        <begin position="12"/>
        <end position="33"/>
    </location>
</feature>
<dbReference type="Pfam" id="PF03203">
    <property type="entry name" value="MerC"/>
    <property type="match status" value="1"/>
</dbReference>
<keyword evidence="1" id="KW-0472">Membrane</keyword>
<comment type="caution">
    <text evidence="2">The sequence shown here is derived from an EMBL/GenBank/DDBJ whole genome shotgun (WGS) entry which is preliminary data.</text>
</comment>
<sequence>MKLSPTQAADASAIGLSMLCLAHCLLLPVLAALLPVFGAWAHAEWVHIVFVAIAAPLAGFALWRAHRARPLPWPLVTLAALGLAGLLAGAVGWPSHEAETPVTVAGSLLLASAHVWNWRRRPHAPPCEACH</sequence>
<reference evidence="2 3" key="1">
    <citation type="submission" date="2019-02" db="EMBL/GenBank/DDBJ databases">
        <title>WGS of Pseudoxanthomonas species novum from clinical isolates.</title>
        <authorList>
            <person name="Bernier A.-M."/>
            <person name="Bernard K."/>
            <person name="Vachon A."/>
        </authorList>
    </citation>
    <scope>NUCLEOTIDE SEQUENCE [LARGE SCALE GENOMIC DNA]</scope>
    <source>
        <strain evidence="2 3">NML171200</strain>
    </source>
</reference>
<dbReference type="EMBL" id="SHMC01000003">
    <property type="protein sequence ID" value="TAA25601.1"/>
    <property type="molecule type" value="Genomic_DNA"/>
</dbReference>
<dbReference type="OrthoDB" id="5988272at2"/>
<proteinExistence type="predicted"/>
<feature type="transmembrane region" description="Helical" evidence="1">
    <location>
        <begin position="75"/>
        <end position="94"/>
    </location>
</feature>
<protein>
    <submittedName>
        <fullName evidence="2">MerC domain-containing protein</fullName>
    </submittedName>
</protein>
<dbReference type="InterPro" id="IPR004891">
    <property type="entry name" value="Mercury-R_MerC"/>
</dbReference>
<accession>A0A4Q8LAE3</accession>
<dbReference type="GO" id="GO:0016020">
    <property type="term" value="C:membrane"/>
    <property type="evidence" value="ECO:0007669"/>
    <property type="project" value="InterPro"/>
</dbReference>
<dbReference type="GO" id="GO:0015097">
    <property type="term" value="F:mercury ion transmembrane transporter activity"/>
    <property type="evidence" value="ECO:0007669"/>
    <property type="project" value="InterPro"/>
</dbReference>
<name>A0A4Q8LAE3_9GAMM</name>
<dbReference type="AlphaFoldDB" id="A0A4Q8LAE3"/>
<evidence type="ECO:0000256" key="1">
    <source>
        <dbReference type="SAM" id="Phobius"/>
    </source>
</evidence>
<keyword evidence="1" id="KW-0812">Transmembrane</keyword>